<comment type="caution">
    <text evidence="1">The sequence shown here is derived from an EMBL/GenBank/DDBJ whole genome shotgun (WGS) entry which is preliminary data.</text>
</comment>
<dbReference type="PANTHER" id="PTHR38081:SF1">
    <property type="entry name" value="WAP DOMAIN-CONTAINING PROTEIN"/>
    <property type="match status" value="1"/>
</dbReference>
<protein>
    <recommendedName>
        <fullName evidence="3">Ferritin-like domain-containing protein</fullName>
    </recommendedName>
</protein>
<dbReference type="OrthoDB" id="53912at2759"/>
<reference evidence="1 2" key="1">
    <citation type="journal article" date="2012" name="Genome Biol.">
        <title>Genome and low-iron response of an oceanic diatom adapted to chronic iron limitation.</title>
        <authorList>
            <person name="Lommer M."/>
            <person name="Specht M."/>
            <person name="Roy A.S."/>
            <person name="Kraemer L."/>
            <person name="Andreson R."/>
            <person name="Gutowska M.A."/>
            <person name="Wolf J."/>
            <person name="Bergner S.V."/>
            <person name="Schilhabel M.B."/>
            <person name="Klostermeier U.C."/>
            <person name="Beiko R.G."/>
            <person name="Rosenstiel P."/>
            <person name="Hippler M."/>
            <person name="Laroche J."/>
        </authorList>
    </citation>
    <scope>NUCLEOTIDE SEQUENCE [LARGE SCALE GENOMIC DNA]</scope>
    <source>
        <strain evidence="1 2">CCMP1005</strain>
    </source>
</reference>
<dbReference type="EMBL" id="AGNL01046298">
    <property type="protein sequence ID" value="EJK48083.1"/>
    <property type="molecule type" value="Genomic_DNA"/>
</dbReference>
<dbReference type="Proteomes" id="UP000266841">
    <property type="component" value="Unassembled WGS sequence"/>
</dbReference>
<accession>K0R4M0</accession>
<proteinExistence type="predicted"/>
<evidence type="ECO:0008006" key="3">
    <source>
        <dbReference type="Google" id="ProtNLM"/>
    </source>
</evidence>
<organism evidence="1 2">
    <name type="scientific">Thalassiosira oceanica</name>
    <name type="common">Marine diatom</name>
    <dbReference type="NCBI Taxonomy" id="159749"/>
    <lineage>
        <taxon>Eukaryota</taxon>
        <taxon>Sar</taxon>
        <taxon>Stramenopiles</taxon>
        <taxon>Ochrophyta</taxon>
        <taxon>Bacillariophyta</taxon>
        <taxon>Coscinodiscophyceae</taxon>
        <taxon>Thalassiosirophycidae</taxon>
        <taxon>Thalassiosirales</taxon>
        <taxon>Thalassiosiraceae</taxon>
        <taxon>Thalassiosira</taxon>
    </lineage>
</organism>
<evidence type="ECO:0000313" key="2">
    <source>
        <dbReference type="Proteomes" id="UP000266841"/>
    </source>
</evidence>
<name>K0R4M0_THAOC</name>
<sequence length="768" mass="82471">MKYLHLLSPIVYTTHCASAQTTIVGYPSSGNSILYDEELAFTGRISIESNIPVTLQQYTYDASSSTEHPLYAGAAVVQVTSSCSTDVSDTLPIVTKSQGARGLELTVSVLDADPNAGFLESSSYQTSWTEFDCPPFTPDPTVEATRAPDQDGGFCLTQEDCDAARLELGLSTFSKRGNAYFSTGAGVTEADMSTTDLPFRQERIFCDGGDVPQPTTTLPTTTAETTRTACLTANECVERSEELGLASFQSGQFQTSGCFSKNDKAYFSIGSVDEMSTPDLPGIQERIWCGSSGGETSTTATTRPVADVSNFCFNAIECEETASELGFNRFQVGDFPTKGCFSKGDKAYFSLGGIDEMSSTDLPGVQDRIYCSSGASRSSSLSTLLNKVANEDISQANSASSASYLSLRSVFALGVALARPSSASHPRNLQTCTYNLEVLYNACEIDVISTAVTRSIVGYTENVNSVESGRTSADLVFPSDRATTLNGIIASIETTQIGQQCNPIACGRPFVDSSGNGLTASLLPSCSVKSHDAWSELKPVTSDGRPKATSASPAIKQEWVVNALGEHSSIASFAAFAIELMTNGAPSDLVEESLRAGLDEVRHAKVSFAIASHLNAREIVPGALPQSTHLFNKNLTSLVEAVAKEGCIDESLSAISAATEVKLINQILEGQESDKYSGVEIESLRWIRDELTIIAQDEYRHANLAFRTLEWACELDETLCTHVKSTILSEAQLAKAFLLRFQDLLADNREILSEEFTSWIEKAGLKNL</sequence>
<evidence type="ECO:0000313" key="1">
    <source>
        <dbReference type="EMBL" id="EJK48083.1"/>
    </source>
</evidence>
<dbReference type="PANTHER" id="PTHR38081">
    <property type="entry name" value="WAP DOMAIN-CONTAINING PROTEIN"/>
    <property type="match status" value="1"/>
</dbReference>
<keyword evidence="2" id="KW-1185">Reference proteome</keyword>
<dbReference type="AlphaFoldDB" id="K0R4M0"/>
<gene>
    <name evidence="1" type="ORF">THAOC_33149</name>
</gene>
<dbReference type="eggNOG" id="ENOG502S7RN">
    <property type="taxonomic scope" value="Eukaryota"/>
</dbReference>